<dbReference type="Proteomes" id="UP000887577">
    <property type="component" value="Unplaced"/>
</dbReference>
<dbReference type="AlphaFoldDB" id="A0A914YPZ4"/>
<reference evidence="2" key="1">
    <citation type="submission" date="2022-11" db="UniProtKB">
        <authorList>
            <consortium name="WormBaseParasite"/>
        </authorList>
    </citation>
    <scope>IDENTIFICATION</scope>
</reference>
<sequence length="107" mass="11926">MNQKSNDAVTAATKYCIYLGIRFQGANNVVKTVYIQNDEAGAKRTLNSLSFNSTIRSKVKIDCENQLSVSTGDNVLAYSYYCCPDFDYQYSITCNTPSIPFVSISTY</sequence>
<proteinExistence type="predicted"/>
<keyword evidence="1" id="KW-1185">Reference proteome</keyword>
<name>A0A914YPZ4_9BILA</name>
<accession>A0A914YPZ4</accession>
<protein>
    <submittedName>
        <fullName evidence="2">Uncharacterized protein</fullName>
    </submittedName>
</protein>
<dbReference type="WBParaSite" id="PSU_v2.g21098.t1">
    <property type="protein sequence ID" value="PSU_v2.g21098.t1"/>
    <property type="gene ID" value="PSU_v2.g21098"/>
</dbReference>
<evidence type="ECO:0000313" key="1">
    <source>
        <dbReference type="Proteomes" id="UP000887577"/>
    </source>
</evidence>
<organism evidence="1 2">
    <name type="scientific">Panagrolaimus superbus</name>
    <dbReference type="NCBI Taxonomy" id="310955"/>
    <lineage>
        <taxon>Eukaryota</taxon>
        <taxon>Metazoa</taxon>
        <taxon>Ecdysozoa</taxon>
        <taxon>Nematoda</taxon>
        <taxon>Chromadorea</taxon>
        <taxon>Rhabditida</taxon>
        <taxon>Tylenchina</taxon>
        <taxon>Panagrolaimomorpha</taxon>
        <taxon>Panagrolaimoidea</taxon>
        <taxon>Panagrolaimidae</taxon>
        <taxon>Panagrolaimus</taxon>
    </lineage>
</organism>
<evidence type="ECO:0000313" key="2">
    <source>
        <dbReference type="WBParaSite" id="PSU_v2.g21098.t1"/>
    </source>
</evidence>